<dbReference type="EMBL" id="OBEB01000001">
    <property type="protein sequence ID" value="SNY44442.1"/>
    <property type="molecule type" value="Genomic_DNA"/>
</dbReference>
<feature type="compositionally biased region" description="Polar residues" evidence="1">
    <location>
        <begin position="1"/>
        <end position="10"/>
    </location>
</feature>
<dbReference type="AlphaFoldDB" id="A0A285I8Y2"/>
<evidence type="ECO:0000313" key="2">
    <source>
        <dbReference type="EMBL" id="SNY44442.1"/>
    </source>
</evidence>
<protein>
    <submittedName>
        <fullName evidence="2">Uncharacterized protein</fullName>
    </submittedName>
</protein>
<gene>
    <name evidence="2" type="ORF">SAMN06297280_0736</name>
</gene>
<dbReference type="Proteomes" id="UP000219353">
    <property type="component" value="Unassembled WGS sequence"/>
</dbReference>
<accession>A0A285I8Y2</accession>
<name>A0A285I8Y2_9GAMM</name>
<evidence type="ECO:0000256" key="1">
    <source>
        <dbReference type="SAM" id="MobiDB-lite"/>
    </source>
</evidence>
<dbReference type="RefSeq" id="WP_170948918.1">
    <property type="nucleotide sequence ID" value="NZ_OBEB01000001.1"/>
</dbReference>
<feature type="region of interest" description="Disordered" evidence="1">
    <location>
        <begin position="1"/>
        <end position="49"/>
    </location>
</feature>
<evidence type="ECO:0000313" key="3">
    <source>
        <dbReference type="Proteomes" id="UP000219353"/>
    </source>
</evidence>
<organism evidence="2 3">
    <name type="scientific">Arsukibacterium tuosuense</name>
    <dbReference type="NCBI Taxonomy" id="1323745"/>
    <lineage>
        <taxon>Bacteria</taxon>
        <taxon>Pseudomonadati</taxon>
        <taxon>Pseudomonadota</taxon>
        <taxon>Gammaproteobacteria</taxon>
        <taxon>Chromatiales</taxon>
        <taxon>Chromatiaceae</taxon>
        <taxon>Arsukibacterium</taxon>
    </lineage>
</organism>
<sequence>MANQNDQSGRPSMDEEKRQSGTDKDQKNQQKPDQAKPGTGPGQNKKPGQ</sequence>
<reference evidence="3" key="1">
    <citation type="submission" date="2017-09" db="EMBL/GenBank/DDBJ databases">
        <authorList>
            <person name="Varghese N."/>
            <person name="Submissions S."/>
        </authorList>
    </citation>
    <scope>NUCLEOTIDE SEQUENCE [LARGE SCALE GENOMIC DNA]</scope>
    <source>
        <strain evidence="3">CGMCC 1.12461</strain>
    </source>
</reference>
<keyword evidence="3" id="KW-1185">Reference proteome</keyword>
<proteinExistence type="predicted"/>
<feature type="compositionally biased region" description="Basic and acidic residues" evidence="1">
    <location>
        <begin position="12"/>
        <end position="34"/>
    </location>
</feature>